<accession>A0ABN7UVK3</accession>
<organism evidence="2 3">
    <name type="scientific">Gigaspora margarita</name>
    <dbReference type="NCBI Taxonomy" id="4874"/>
    <lineage>
        <taxon>Eukaryota</taxon>
        <taxon>Fungi</taxon>
        <taxon>Fungi incertae sedis</taxon>
        <taxon>Mucoromycota</taxon>
        <taxon>Glomeromycotina</taxon>
        <taxon>Glomeromycetes</taxon>
        <taxon>Diversisporales</taxon>
        <taxon>Gigasporaceae</taxon>
        <taxon>Gigaspora</taxon>
    </lineage>
</organism>
<name>A0ABN7UVK3_GIGMA</name>
<proteinExistence type="predicted"/>
<reference evidence="2 3" key="1">
    <citation type="submission" date="2021-06" db="EMBL/GenBank/DDBJ databases">
        <authorList>
            <person name="Kallberg Y."/>
            <person name="Tangrot J."/>
            <person name="Rosling A."/>
        </authorList>
    </citation>
    <scope>NUCLEOTIDE SEQUENCE [LARGE SCALE GENOMIC DNA]</scope>
    <source>
        <strain evidence="2 3">120-4 pot B 10/14</strain>
    </source>
</reference>
<feature type="region of interest" description="Disordered" evidence="1">
    <location>
        <begin position="76"/>
        <end position="168"/>
    </location>
</feature>
<feature type="compositionally biased region" description="Polar residues" evidence="1">
    <location>
        <begin position="107"/>
        <end position="122"/>
    </location>
</feature>
<feature type="compositionally biased region" description="Polar residues" evidence="1">
    <location>
        <begin position="151"/>
        <end position="168"/>
    </location>
</feature>
<comment type="caution">
    <text evidence="2">The sequence shown here is derived from an EMBL/GenBank/DDBJ whole genome shotgun (WGS) entry which is preliminary data.</text>
</comment>
<feature type="compositionally biased region" description="Basic and acidic residues" evidence="1">
    <location>
        <begin position="76"/>
        <end position="93"/>
    </location>
</feature>
<dbReference type="Proteomes" id="UP000789901">
    <property type="component" value="Unassembled WGS sequence"/>
</dbReference>
<sequence>MVTLEAADMEDDISVGILGSSSMNPTSTGWSEIMECEEATENQQKELETNDLYPENSMVMGVEGFSNLYDERSGDYKEFKKTKQNKSAKEKAPELSQETDNERPENSYKNNNQEPEAQGNVTKEQDVYMVEIDPAPDTGKGQPNIDEENGSPWNLSRQETVTSKKNVQMSKSVVIPETEKIQLNPNNNKRVSLINTGLELNPRMPNNTFISKELEADLKDKKATSDWDYYKFEQIYQDKPVDAKVVEALTANIPLVSQ</sequence>
<gene>
    <name evidence="2" type="ORF">GMARGA_LOCUS10782</name>
</gene>
<keyword evidence="3" id="KW-1185">Reference proteome</keyword>
<protein>
    <submittedName>
        <fullName evidence="2">19648_t:CDS:1</fullName>
    </submittedName>
</protein>
<evidence type="ECO:0000313" key="3">
    <source>
        <dbReference type="Proteomes" id="UP000789901"/>
    </source>
</evidence>
<evidence type="ECO:0000256" key="1">
    <source>
        <dbReference type="SAM" id="MobiDB-lite"/>
    </source>
</evidence>
<dbReference type="EMBL" id="CAJVQB010006126">
    <property type="protein sequence ID" value="CAG8677713.1"/>
    <property type="molecule type" value="Genomic_DNA"/>
</dbReference>
<evidence type="ECO:0000313" key="2">
    <source>
        <dbReference type="EMBL" id="CAG8677713.1"/>
    </source>
</evidence>